<keyword evidence="2" id="KW-1185">Reference proteome</keyword>
<dbReference type="RefSeq" id="WP_184833313.1">
    <property type="nucleotide sequence ID" value="NZ_JACHMN010000002.1"/>
</dbReference>
<reference evidence="1 2" key="1">
    <citation type="submission" date="2020-08" db="EMBL/GenBank/DDBJ databases">
        <title>Sequencing the genomes of 1000 actinobacteria strains.</title>
        <authorList>
            <person name="Klenk H.-P."/>
        </authorList>
    </citation>
    <scope>NUCLEOTIDE SEQUENCE [LARGE SCALE GENOMIC DNA]</scope>
    <source>
        <strain evidence="1 2">DSM 45362</strain>
    </source>
</reference>
<dbReference type="Proteomes" id="UP000587527">
    <property type="component" value="Unassembled WGS sequence"/>
</dbReference>
<evidence type="ECO:0000313" key="2">
    <source>
        <dbReference type="Proteomes" id="UP000587527"/>
    </source>
</evidence>
<organism evidence="1 2">
    <name type="scientific">Allocatelliglobosispora scoriae</name>
    <dbReference type="NCBI Taxonomy" id="643052"/>
    <lineage>
        <taxon>Bacteria</taxon>
        <taxon>Bacillati</taxon>
        <taxon>Actinomycetota</taxon>
        <taxon>Actinomycetes</taxon>
        <taxon>Micromonosporales</taxon>
        <taxon>Micromonosporaceae</taxon>
        <taxon>Allocatelliglobosispora</taxon>
    </lineage>
</organism>
<proteinExistence type="predicted"/>
<sequence length="180" mass="19936">MTDDDPSGLQEQSKTLERAISKAQLQLSDILYRYKTDNGAIKHLAIYNLQGILLAYTPDEEVQNVKLLEAQYDWLAQIIGPAIGSINAACEDFAKFSKRRVPRDFGRPKVLRIQTDEGDAVSQIYAIPIDPRALIFVVVTARAATRRQAFVANEALLLDDMYGLIREILALLGATDGLSA</sequence>
<gene>
    <name evidence="1" type="ORF">F4553_001231</name>
</gene>
<dbReference type="EMBL" id="JACHMN010000002">
    <property type="protein sequence ID" value="MBB5867852.1"/>
    <property type="molecule type" value="Genomic_DNA"/>
</dbReference>
<evidence type="ECO:0008006" key="3">
    <source>
        <dbReference type="Google" id="ProtNLM"/>
    </source>
</evidence>
<protein>
    <recommendedName>
        <fullName evidence="3">Roadblock/LAMTOR2 domain-containing protein</fullName>
    </recommendedName>
</protein>
<accession>A0A841BM70</accession>
<name>A0A841BM70_9ACTN</name>
<comment type="caution">
    <text evidence="1">The sequence shown here is derived from an EMBL/GenBank/DDBJ whole genome shotgun (WGS) entry which is preliminary data.</text>
</comment>
<evidence type="ECO:0000313" key="1">
    <source>
        <dbReference type="EMBL" id="MBB5867852.1"/>
    </source>
</evidence>
<dbReference type="AlphaFoldDB" id="A0A841BM70"/>